<accession>A0A8B7YIM0</accession>
<comment type="subcellular location">
    <subcellularLocation>
        <location evidence="1">Membrane</location>
        <topology evidence="1">Multi-pass membrane protein</topology>
    </subcellularLocation>
</comment>
<dbReference type="SUPFAM" id="SSF103473">
    <property type="entry name" value="MFS general substrate transporter"/>
    <property type="match status" value="1"/>
</dbReference>
<dbReference type="OrthoDB" id="6499973at2759"/>
<feature type="transmembrane region" description="Helical" evidence="2">
    <location>
        <begin position="107"/>
        <end position="125"/>
    </location>
</feature>
<dbReference type="AlphaFoldDB" id="A0A8B7YIM0"/>
<feature type="transmembrane region" description="Helical" evidence="2">
    <location>
        <begin position="248"/>
        <end position="270"/>
    </location>
</feature>
<evidence type="ECO:0000256" key="1">
    <source>
        <dbReference type="ARBA" id="ARBA00004141"/>
    </source>
</evidence>
<dbReference type="PANTHER" id="PTHR11360">
    <property type="entry name" value="MONOCARBOXYLATE TRANSPORTER"/>
    <property type="match status" value="1"/>
</dbReference>
<evidence type="ECO:0000256" key="2">
    <source>
        <dbReference type="SAM" id="Phobius"/>
    </source>
</evidence>
<dbReference type="PROSITE" id="PS50850">
    <property type="entry name" value="MFS"/>
    <property type="match status" value="1"/>
</dbReference>
<dbReference type="RefSeq" id="XP_022093082.1">
    <property type="nucleotide sequence ID" value="XM_022237390.1"/>
</dbReference>
<feature type="transmembrane region" description="Helical" evidence="2">
    <location>
        <begin position="137"/>
        <end position="158"/>
    </location>
</feature>
<sequence>MMVVQCSSGCAHAGWYAALCVHVDWLLWTGLLKSLGVMLPTLQEQFTADTWMIGGLIATITAVGSFAGLLSKLLDVLFGTRFVVTVCGFLLGASVIISSFSTSAFQITLVLCLIAGPGLVIPSILSRAMTGRYFTTNYATVNGIATTGDSLGLIFAPLTQVLLDTYGWRGALLLLGAISMHLGVCGFLLGPQPPSAVAQDDYLLINSSEEEQPKPNIYDNKTKSPLRILKDAVKAQRDLLGCTVCGHAAFWIVAHVYVVHTFVATLWLIYFVPYAESKGFSGYEAVTFTTAAAIANLVSRILVASMVDRGWLKLRLTLLISMITCGIALFTLPWVHSYWLMIGNTVISHSCFGARASLYDIYTRELVGAEELVSAFSWMDLLVAIIQIALGFLPGWIFDQTGSYDTAFIILGLISLLPLVSLLVENVINQRKS</sequence>
<keyword evidence="2" id="KW-0812">Transmembrane</keyword>
<evidence type="ECO:0000313" key="6">
    <source>
        <dbReference type="RefSeq" id="XP_022093083.1"/>
    </source>
</evidence>
<dbReference type="Proteomes" id="UP000694845">
    <property type="component" value="Unplaced"/>
</dbReference>
<organism evidence="4 6">
    <name type="scientific">Acanthaster planci</name>
    <name type="common">Crown-of-thorns starfish</name>
    <dbReference type="NCBI Taxonomy" id="133434"/>
    <lineage>
        <taxon>Eukaryota</taxon>
        <taxon>Metazoa</taxon>
        <taxon>Echinodermata</taxon>
        <taxon>Eleutherozoa</taxon>
        <taxon>Asterozoa</taxon>
        <taxon>Asteroidea</taxon>
        <taxon>Valvatacea</taxon>
        <taxon>Valvatida</taxon>
        <taxon>Acanthasteridae</taxon>
        <taxon>Acanthaster</taxon>
    </lineage>
</organism>
<gene>
    <name evidence="5 6" type="primary">LOC110980571</name>
</gene>
<name>A0A8B7YIM0_ACAPL</name>
<dbReference type="InterPro" id="IPR020846">
    <property type="entry name" value="MFS_dom"/>
</dbReference>
<dbReference type="Gene3D" id="1.20.1250.20">
    <property type="entry name" value="MFS general substrate transporter like domains"/>
    <property type="match status" value="2"/>
</dbReference>
<dbReference type="Pfam" id="PF07690">
    <property type="entry name" value="MFS_1"/>
    <property type="match status" value="1"/>
</dbReference>
<feature type="transmembrane region" description="Helical" evidence="2">
    <location>
        <begin position="404"/>
        <end position="424"/>
    </location>
</feature>
<proteinExistence type="predicted"/>
<feature type="transmembrane region" description="Helical" evidence="2">
    <location>
        <begin position="314"/>
        <end position="332"/>
    </location>
</feature>
<feature type="transmembrane region" description="Helical" evidence="2">
    <location>
        <begin position="170"/>
        <end position="189"/>
    </location>
</feature>
<dbReference type="GO" id="GO:0008028">
    <property type="term" value="F:monocarboxylic acid transmembrane transporter activity"/>
    <property type="evidence" value="ECO:0007669"/>
    <property type="project" value="TreeGrafter"/>
</dbReference>
<dbReference type="GeneID" id="110980571"/>
<dbReference type="InterPro" id="IPR011701">
    <property type="entry name" value="MFS"/>
</dbReference>
<feature type="transmembrane region" description="Helical" evidence="2">
    <location>
        <begin position="12"/>
        <end position="31"/>
    </location>
</feature>
<keyword evidence="2" id="KW-0472">Membrane</keyword>
<feature type="transmembrane region" description="Helical" evidence="2">
    <location>
        <begin position="82"/>
        <end position="101"/>
    </location>
</feature>
<dbReference type="RefSeq" id="XP_022093083.1">
    <property type="nucleotide sequence ID" value="XM_022237391.1"/>
</dbReference>
<keyword evidence="2" id="KW-1133">Transmembrane helix</keyword>
<keyword evidence="4" id="KW-1185">Reference proteome</keyword>
<evidence type="ECO:0000313" key="4">
    <source>
        <dbReference type="Proteomes" id="UP000694845"/>
    </source>
</evidence>
<reference evidence="5 6" key="1">
    <citation type="submission" date="2025-04" db="UniProtKB">
        <authorList>
            <consortium name="RefSeq"/>
        </authorList>
    </citation>
    <scope>IDENTIFICATION</scope>
</reference>
<feature type="transmembrane region" description="Helical" evidence="2">
    <location>
        <begin position="51"/>
        <end position="70"/>
    </location>
</feature>
<evidence type="ECO:0000259" key="3">
    <source>
        <dbReference type="PROSITE" id="PS50850"/>
    </source>
</evidence>
<dbReference type="PANTHER" id="PTHR11360:SF303">
    <property type="entry name" value="MAJOR FACILITATOR SUPERFAMILY (MFS) PROFILE DOMAIN-CONTAINING PROTEIN"/>
    <property type="match status" value="1"/>
</dbReference>
<feature type="domain" description="Major facilitator superfamily (MFS) profile" evidence="3">
    <location>
        <begin position="1"/>
        <end position="430"/>
    </location>
</feature>
<dbReference type="InterPro" id="IPR036259">
    <property type="entry name" value="MFS_trans_sf"/>
</dbReference>
<dbReference type="InterPro" id="IPR050327">
    <property type="entry name" value="Proton-linked_MCT"/>
</dbReference>
<dbReference type="KEGG" id="aplc:110980571"/>
<dbReference type="GO" id="GO:0016020">
    <property type="term" value="C:membrane"/>
    <property type="evidence" value="ECO:0007669"/>
    <property type="project" value="UniProtKB-SubCell"/>
</dbReference>
<feature type="transmembrane region" description="Helical" evidence="2">
    <location>
        <begin position="378"/>
        <end position="398"/>
    </location>
</feature>
<feature type="transmembrane region" description="Helical" evidence="2">
    <location>
        <begin position="338"/>
        <end position="358"/>
    </location>
</feature>
<evidence type="ECO:0000313" key="5">
    <source>
        <dbReference type="RefSeq" id="XP_022093082.1"/>
    </source>
</evidence>
<feature type="transmembrane region" description="Helical" evidence="2">
    <location>
        <begin position="282"/>
        <end position="302"/>
    </location>
</feature>
<dbReference type="OMA" id="AFWIVAH"/>
<protein>
    <submittedName>
        <fullName evidence="5 6">Monocarboxylate transporter 12-like</fullName>
    </submittedName>
</protein>